<name>F0XT37_GROCL</name>
<gene>
    <name evidence="1" type="ORF">CMQ_5607</name>
</gene>
<keyword evidence="2" id="KW-1185">Reference proteome</keyword>
<sequence length="91" mass="9954">MMPRSPFPCSIQCHPEVCRARRLSVAWSWRLLVVDVAVTAQDLALELVVVIVPQLGGFAVEGRGTARVGVSRDVRAGRETGPYLLGSPRRL</sequence>
<dbReference type="Proteomes" id="UP000007796">
    <property type="component" value="Unassembled WGS sequence"/>
</dbReference>
<protein>
    <submittedName>
        <fullName evidence="1">Uncharacterized protein</fullName>
    </submittedName>
</protein>
<dbReference type="InParanoid" id="F0XT37"/>
<dbReference type="AlphaFoldDB" id="F0XT37"/>
<accession>F0XT37</accession>
<proteinExistence type="predicted"/>
<evidence type="ECO:0000313" key="1">
    <source>
        <dbReference type="EMBL" id="EFW99186.1"/>
    </source>
</evidence>
<dbReference type="GeneID" id="25978948"/>
<dbReference type="HOGENOM" id="CLU_2427226_0_0_1"/>
<dbReference type="EMBL" id="GL629997">
    <property type="protein sequence ID" value="EFW99186.1"/>
    <property type="molecule type" value="Genomic_DNA"/>
</dbReference>
<organism evidence="2">
    <name type="scientific">Grosmannia clavigera (strain kw1407 / UAMH 11150)</name>
    <name type="common">Blue stain fungus</name>
    <name type="synonym">Graphiocladiella clavigera</name>
    <dbReference type="NCBI Taxonomy" id="655863"/>
    <lineage>
        <taxon>Eukaryota</taxon>
        <taxon>Fungi</taxon>
        <taxon>Dikarya</taxon>
        <taxon>Ascomycota</taxon>
        <taxon>Pezizomycotina</taxon>
        <taxon>Sordariomycetes</taxon>
        <taxon>Sordariomycetidae</taxon>
        <taxon>Ophiostomatales</taxon>
        <taxon>Ophiostomataceae</taxon>
        <taxon>Leptographium</taxon>
    </lineage>
</organism>
<reference evidence="1 2" key="1">
    <citation type="journal article" date="2011" name="Proc. Natl. Acad. Sci. U.S.A.">
        <title>Genome and transcriptome analyses of the mountain pine beetle-fungal symbiont Grosmannia clavigera, a lodgepole pine pathogen.</title>
        <authorList>
            <person name="DiGuistini S."/>
            <person name="Wang Y."/>
            <person name="Liao N.Y."/>
            <person name="Taylor G."/>
            <person name="Tanguay P."/>
            <person name="Feau N."/>
            <person name="Henrissat B."/>
            <person name="Chan S.K."/>
            <person name="Hesse-Orce U."/>
            <person name="Alamouti S.M."/>
            <person name="Tsui C.K.M."/>
            <person name="Docking R.T."/>
            <person name="Levasseur A."/>
            <person name="Haridas S."/>
            <person name="Robertson G."/>
            <person name="Birol I."/>
            <person name="Holt R.A."/>
            <person name="Marra M.A."/>
            <person name="Hamelin R.C."/>
            <person name="Hirst M."/>
            <person name="Jones S.J.M."/>
            <person name="Bohlmann J."/>
            <person name="Breuil C."/>
        </authorList>
    </citation>
    <scope>NUCLEOTIDE SEQUENCE [LARGE SCALE GENOMIC DNA]</scope>
    <source>
        <strain evidence="2">kw1407 / UAMH 11150</strain>
    </source>
</reference>
<dbReference type="RefSeq" id="XP_014168669.1">
    <property type="nucleotide sequence ID" value="XM_014313194.1"/>
</dbReference>
<evidence type="ECO:0000313" key="2">
    <source>
        <dbReference type="Proteomes" id="UP000007796"/>
    </source>
</evidence>